<organism evidence="2">
    <name type="scientific">Kuenenia stuttgartiensis</name>
    <dbReference type="NCBI Taxonomy" id="174633"/>
    <lineage>
        <taxon>Bacteria</taxon>
        <taxon>Pseudomonadati</taxon>
        <taxon>Planctomycetota</taxon>
        <taxon>Candidatus Brocadiia</taxon>
        <taxon>Candidatus Brocadiales</taxon>
        <taxon>Candidatus Brocadiaceae</taxon>
        <taxon>Candidatus Kuenenia</taxon>
    </lineage>
</organism>
<protein>
    <submittedName>
        <fullName evidence="2">Strongly similar to glucose-1-phosphate cytidylyltransferase</fullName>
        <ecNumber evidence="2">2.7.7.33</ecNumber>
    </submittedName>
</protein>
<name>Q1Q6Y3_KUEST</name>
<reference evidence="2" key="1">
    <citation type="journal article" date="2006" name="Nature">
        <title>Deciphering the evolution and metabolism of an anammox bacterium from a community genome.</title>
        <authorList>
            <person name="Strous M."/>
            <person name="Pelletier E."/>
            <person name="Mangenot S."/>
            <person name="Rattei T."/>
            <person name="Lehner A."/>
            <person name="Taylor M.W."/>
            <person name="Horn M."/>
            <person name="Daims H."/>
            <person name="Bartol-Mavel D."/>
            <person name="Wincker P."/>
            <person name="Barbe V."/>
            <person name="Fonknechten N."/>
            <person name="Vallenet D."/>
            <person name="Segurens B."/>
            <person name="Schenowitz-Truong C."/>
            <person name="Medigue C."/>
            <person name="Collingro A."/>
            <person name="Snel B."/>
            <person name="Dutilh B.E."/>
            <person name="OpDenCamp H.J.M."/>
            <person name="vanDerDrift C."/>
            <person name="Cirpus I."/>
            <person name="vanDePas-Schoonen K.T."/>
            <person name="Harhangi H.R."/>
            <person name="vanNiftrik L."/>
            <person name="Schmid M."/>
            <person name="Keltjens J."/>
            <person name="vanDeVossenberg J."/>
            <person name="Kartal B."/>
            <person name="Meier H."/>
            <person name="Frishman D."/>
            <person name="Huynen M.A."/>
            <person name="Mewes H."/>
            <person name="Weissenbach J."/>
            <person name="Jetten M.S.M."/>
            <person name="Wagner M."/>
            <person name="LePaslier D."/>
        </authorList>
    </citation>
    <scope>NUCLEOTIDE SEQUENCE</scope>
</reference>
<dbReference type="EC" id="2.7.7.33" evidence="2"/>
<evidence type="ECO:0000259" key="1">
    <source>
        <dbReference type="Pfam" id="PF00483"/>
    </source>
</evidence>
<feature type="domain" description="Nucleotidyl transferase" evidence="1">
    <location>
        <begin position="22"/>
        <end position="231"/>
    </location>
</feature>
<dbReference type="CDD" id="cd02524">
    <property type="entry name" value="G1P_cytidylyltransferase"/>
    <property type="match status" value="1"/>
</dbReference>
<proteinExistence type="predicted"/>
<dbReference type="AlphaFoldDB" id="Q1Q6Y3"/>
<dbReference type="GO" id="GO:0047343">
    <property type="term" value="F:glucose-1-phosphate cytidylyltransferase activity"/>
    <property type="evidence" value="ECO:0007669"/>
    <property type="project" value="UniProtKB-EC"/>
</dbReference>
<keyword evidence="2" id="KW-0808">Transferase</keyword>
<dbReference type="PANTHER" id="PTHR47183">
    <property type="entry name" value="GLUCOSE-1-PHOSPHATE CYTIDYLYLTRANSFERASE-RELATED"/>
    <property type="match status" value="1"/>
</dbReference>
<sequence>MSYFHGKVPTHKIRSKGINRMKAVILAGGFGTRLSEETVSRPKPMIEIGGKPILWHIMNIYGVYGINEFIIAAGYKAEVIKEYFLDFYAINNDITVDLNTGNTTIHNNGNQPKWKIHIVDTGLYTQTGGRLKRLKGWLEKEETFLFTYGDGVADIDINTLLKFHKAHNKLVTVTGVHTPERFGRIAFEGDQITSFHEKPEHAEGWINGGYCVLNSKVFDYIENDETIWERSPMERLASEGQLFGYRHSGFWSCMDTLKEKNFLEELWNSGKAPWKVW</sequence>
<dbReference type="Gene3D" id="3.90.550.10">
    <property type="entry name" value="Spore Coat Polysaccharide Biosynthesis Protein SpsA, Chain A"/>
    <property type="match status" value="1"/>
</dbReference>
<reference evidence="2" key="2">
    <citation type="submission" date="2006-01" db="EMBL/GenBank/DDBJ databases">
        <authorList>
            <person name="Genoscope"/>
        </authorList>
    </citation>
    <scope>NUCLEOTIDE SEQUENCE</scope>
</reference>
<dbReference type="NCBIfam" id="TIGR02623">
    <property type="entry name" value="G1P_cyt_trans"/>
    <property type="match status" value="1"/>
</dbReference>
<accession>Q1Q6Y3</accession>
<dbReference type="Pfam" id="PF00483">
    <property type="entry name" value="NTP_transferase"/>
    <property type="match status" value="1"/>
</dbReference>
<keyword evidence="2" id="KW-0548">Nucleotidyltransferase</keyword>
<dbReference type="GO" id="GO:0009243">
    <property type="term" value="P:O antigen biosynthetic process"/>
    <property type="evidence" value="ECO:0007669"/>
    <property type="project" value="InterPro"/>
</dbReference>
<dbReference type="InterPro" id="IPR013446">
    <property type="entry name" value="G1P_cyt_trans-like"/>
</dbReference>
<dbReference type="InterPro" id="IPR005835">
    <property type="entry name" value="NTP_transferase_dom"/>
</dbReference>
<evidence type="ECO:0000313" key="2">
    <source>
        <dbReference type="EMBL" id="CAJ73338.1"/>
    </source>
</evidence>
<dbReference type="InterPro" id="IPR029044">
    <property type="entry name" value="Nucleotide-diphossugar_trans"/>
</dbReference>
<dbReference type="SUPFAM" id="SSF53448">
    <property type="entry name" value="Nucleotide-diphospho-sugar transferases"/>
    <property type="match status" value="1"/>
</dbReference>
<dbReference type="PANTHER" id="PTHR47183:SF1">
    <property type="entry name" value="GLUCOSE-1-PHOSPHATE CYTIDYLYLTRANSFERASE"/>
    <property type="match status" value="1"/>
</dbReference>
<dbReference type="EMBL" id="CT573071">
    <property type="protein sequence ID" value="CAJ73338.1"/>
    <property type="molecule type" value="Genomic_DNA"/>
</dbReference>
<gene>
    <name evidence="2" type="primary">rfbF</name>
    <name evidence="2" type="ORF">kuste2590</name>
</gene>
<dbReference type="InterPro" id="IPR046981">
    <property type="entry name" value="G1P_cyt_trans"/>
</dbReference>